<reference evidence="1" key="2">
    <citation type="submission" date="2019-01" db="EMBL/GenBank/DDBJ databases">
        <authorList>
            <consortium name="NCBI Pathogen Detection Project"/>
        </authorList>
    </citation>
    <scope>NUCLEOTIDE SEQUENCE</scope>
    <source>
        <strain evidence="1">BCW_3452</strain>
    </source>
</reference>
<dbReference type="AlphaFoldDB" id="A0A8H9N1T9"/>
<evidence type="ECO:0000313" key="1">
    <source>
        <dbReference type="EMBL" id="HAS8541250.1"/>
    </source>
</evidence>
<sequence length="115" mass="13189">MENQALTLVQNLTNFFTSLEWRSSEYIDPNKPYNAASKHFGNNIAVIYFAHNKDENSVRVTGEYTSAGVQHLQNFTLSIPVDDQDWKEKIANYLAEAKQEIGTSFSMRFKHILCP</sequence>
<organism evidence="1">
    <name type="scientific">Vibrio vulnificus</name>
    <dbReference type="NCBI Taxonomy" id="672"/>
    <lineage>
        <taxon>Bacteria</taxon>
        <taxon>Pseudomonadati</taxon>
        <taxon>Pseudomonadota</taxon>
        <taxon>Gammaproteobacteria</taxon>
        <taxon>Vibrionales</taxon>
        <taxon>Vibrionaceae</taxon>
        <taxon>Vibrio</taxon>
    </lineage>
</organism>
<protein>
    <submittedName>
        <fullName evidence="1">Uncharacterized protein</fullName>
    </submittedName>
</protein>
<gene>
    <name evidence="1" type="ORF">I7730_15820</name>
</gene>
<proteinExistence type="predicted"/>
<dbReference type="EMBL" id="DACRBY010000020">
    <property type="protein sequence ID" value="HAS8541250.1"/>
    <property type="molecule type" value="Genomic_DNA"/>
</dbReference>
<comment type="caution">
    <text evidence="1">The sequence shown here is derived from an EMBL/GenBank/DDBJ whole genome shotgun (WGS) entry which is preliminary data.</text>
</comment>
<reference evidence="1" key="1">
    <citation type="journal article" date="2018" name="Genome Biol.">
        <title>SKESA: strategic k-mer extension for scrupulous assemblies.</title>
        <authorList>
            <person name="Souvorov A."/>
            <person name="Agarwala R."/>
            <person name="Lipman D.J."/>
        </authorList>
    </citation>
    <scope>NUCLEOTIDE SEQUENCE</scope>
    <source>
        <strain evidence="1">BCW_3452</strain>
    </source>
</reference>
<dbReference type="Proteomes" id="UP000863257">
    <property type="component" value="Unassembled WGS sequence"/>
</dbReference>
<accession>A0A8H9N1T9</accession>
<name>A0A8H9N1T9_VIBVL</name>